<evidence type="ECO:0000313" key="8">
    <source>
        <dbReference type="EMBL" id="UKJ89921.2"/>
    </source>
</evidence>
<evidence type="ECO:0000256" key="2">
    <source>
        <dbReference type="ARBA" id="ARBA00022517"/>
    </source>
</evidence>
<dbReference type="GO" id="GO:0008270">
    <property type="term" value="F:zinc ion binding"/>
    <property type="evidence" value="ECO:0007669"/>
    <property type="project" value="UniProtKB-KW"/>
</dbReference>
<evidence type="ECO:0000256" key="5">
    <source>
        <dbReference type="PROSITE-ProRule" id="PRU00042"/>
    </source>
</evidence>
<dbReference type="AlphaFoldDB" id="A0A976M769"/>
<dbReference type="Gene3D" id="2.40.30.60">
    <property type="entry name" value="RimM"/>
    <property type="match status" value="1"/>
</dbReference>
<dbReference type="Pfam" id="PF04139">
    <property type="entry name" value="Rad9"/>
    <property type="match status" value="1"/>
</dbReference>
<evidence type="ECO:0000256" key="1">
    <source>
        <dbReference type="ARBA" id="ARBA00022490"/>
    </source>
</evidence>
<organism evidence="8 9">
    <name type="scientific">Theileria orientalis</name>
    <dbReference type="NCBI Taxonomy" id="68886"/>
    <lineage>
        <taxon>Eukaryota</taxon>
        <taxon>Sar</taxon>
        <taxon>Alveolata</taxon>
        <taxon>Apicomplexa</taxon>
        <taxon>Aconoidasida</taxon>
        <taxon>Piroplasmida</taxon>
        <taxon>Theileriidae</taxon>
        <taxon>Theileria</taxon>
    </lineage>
</organism>
<dbReference type="SUPFAM" id="SSF55979">
    <property type="entry name" value="DNA clamp"/>
    <property type="match status" value="1"/>
</dbReference>
<dbReference type="InterPro" id="IPR036976">
    <property type="entry name" value="RimM_N_sf"/>
</dbReference>
<evidence type="ECO:0000256" key="3">
    <source>
        <dbReference type="ARBA" id="ARBA00022552"/>
    </source>
</evidence>
<dbReference type="GO" id="GO:0000077">
    <property type="term" value="P:DNA damage checkpoint signaling"/>
    <property type="evidence" value="ECO:0007669"/>
    <property type="project" value="InterPro"/>
</dbReference>
<dbReference type="Proteomes" id="UP000244803">
    <property type="component" value="Chromosome 4"/>
</dbReference>
<reference evidence="8" key="1">
    <citation type="submission" date="2022-07" db="EMBL/GenBank/DDBJ databases">
        <title>Evaluation of T. orientalis genome assembly methods using nanopore sequencing and analysis of variation between genomes.</title>
        <authorList>
            <person name="Yam J."/>
            <person name="Micallef M.L."/>
            <person name="Liu M."/>
            <person name="Djordjevic S.P."/>
            <person name="Bogema D.R."/>
            <person name="Jenkins C."/>
        </authorList>
    </citation>
    <scope>NUCLEOTIDE SEQUENCE</scope>
    <source>
        <strain evidence="8">Fish Creek</strain>
    </source>
</reference>
<dbReference type="InterPro" id="IPR009000">
    <property type="entry name" value="Transl_B-barrel_sf"/>
</dbReference>
<sequence length="858" mass="98783">MEYELNGANALILKKILILFRHISLDLQIIASKNGLNLYALNPSNSVWLHIQLGRGFFEKIQIKPQYTTHYDTSSNIRHWFVSTKHLCQSLSIIIPPGQKTSAFGSVLVRDANTNDKLKNAFGLDRLIIREFSTTADYLSLIFVCSNKNIVRSATISYQEYKLSVPDDLGWSNWHYLRIAPSVFYKSINPFSTQYNDLSITYNDAKEDLLLNVINNTSKLSGSKNKKKMVSGKILINSRHFHKLDLDDDLIYPSDITISMKEFISLVSFCESIKCPMSLVLRKAGDPVIALFGGSVDACESVTTNLNIHNIVYNGCKEPSMENSNSPISSEILSLSGSLWISSFKTEHKNHELEEEEILETVIDEVGTFDSVEEKMQMPERTTRYTDHELDLIYKVLLKDFKTDQRDYRSLFSQPDDHIEKVNDEPLTAMNSRSSQFRTNRFISGITNCNIKNTNRVNIMELNSIQENEDEMDDGNESIENSIVEEKRNEVEPLVNEPKSKFYIDKSIIYTMPHEDYVVIGEILTTYGLKGHVKVKSYTPRPELRLCEPGYRYLKIPYNDEKVIPIKLERGINSGSKDLYIVKFEGFDTVEQSQRLSNTYLTVPLAEMPPLEEDAYYSRDLIGLDLYLYNDINKTKLGKIVGFVHHSDLASKKKFEEACDDLIEVQMDMKVSLQTLIEVTNAAKENRDNEEEQCQQSEGLGRDSRYNKGPTIVTERELEDADELVDMYEEFKTPHFKSIAYVKFYECSTCHREFTNHTQALLHEKEHESKSKNVAESKQVIVEKGEIEEDETGESEESQKKMKVISIEDIIDKEIKKPQRRFYVPLVRNETVKYIDVENKSVYVDPYTIFIGEDPYYK</sequence>
<feature type="domain" description="C2H2-type" evidence="7">
    <location>
        <begin position="745"/>
        <end position="772"/>
    </location>
</feature>
<evidence type="ECO:0000259" key="7">
    <source>
        <dbReference type="PROSITE" id="PS50157"/>
    </source>
</evidence>
<keyword evidence="4" id="KW-0143">Chaperone</keyword>
<dbReference type="Gene3D" id="3.70.10.10">
    <property type="match status" value="1"/>
</dbReference>
<dbReference type="SUPFAM" id="SSF50447">
    <property type="entry name" value="Translation proteins"/>
    <property type="match status" value="1"/>
</dbReference>
<dbReference type="InterPro" id="IPR011961">
    <property type="entry name" value="RimM"/>
</dbReference>
<protein>
    <submittedName>
        <fullName evidence="8">16S rRNA processing protein</fullName>
    </submittedName>
</protein>
<keyword evidence="5" id="KW-0479">Metal-binding</keyword>
<dbReference type="GO" id="GO:0030896">
    <property type="term" value="C:checkpoint clamp complex"/>
    <property type="evidence" value="ECO:0007669"/>
    <property type="project" value="InterPro"/>
</dbReference>
<evidence type="ECO:0000313" key="9">
    <source>
        <dbReference type="Proteomes" id="UP000244803"/>
    </source>
</evidence>
<dbReference type="PANTHER" id="PTHR33692">
    <property type="entry name" value="RIBOSOME MATURATION FACTOR RIMM"/>
    <property type="match status" value="1"/>
</dbReference>
<dbReference type="GO" id="GO:0005840">
    <property type="term" value="C:ribosome"/>
    <property type="evidence" value="ECO:0007669"/>
    <property type="project" value="InterPro"/>
</dbReference>
<name>A0A976M769_THEOR</name>
<gene>
    <name evidence="8" type="ORF">MACJ_003175</name>
</gene>
<dbReference type="Pfam" id="PF01782">
    <property type="entry name" value="RimM"/>
    <property type="match status" value="1"/>
</dbReference>
<dbReference type="InterPro" id="IPR046938">
    <property type="entry name" value="DNA_clamp_sf"/>
</dbReference>
<dbReference type="PROSITE" id="PS00028">
    <property type="entry name" value="ZINC_FINGER_C2H2_1"/>
    <property type="match status" value="1"/>
</dbReference>
<evidence type="ECO:0000256" key="6">
    <source>
        <dbReference type="SAM" id="MobiDB-lite"/>
    </source>
</evidence>
<dbReference type="PANTHER" id="PTHR33692:SF1">
    <property type="entry name" value="RIBOSOME MATURATION FACTOR RIMM"/>
    <property type="match status" value="1"/>
</dbReference>
<dbReference type="InterPro" id="IPR007268">
    <property type="entry name" value="Rad9/Ddc1"/>
</dbReference>
<dbReference type="GO" id="GO:0043022">
    <property type="term" value="F:ribosome binding"/>
    <property type="evidence" value="ECO:0007669"/>
    <property type="project" value="InterPro"/>
</dbReference>
<keyword evidence="5" id="KW-0863">Zinc-finger</keyword>
<dbReference type="InterPro" id="IPR013087">
    <property type="entry name" value="Znf_C2H2_type"/>
</dbReference>
<accession>A0A976M769</accession>
<keyword evidence="1" id="KW-0963">Cytoplasm</keyword>
<keyword evidence="3" id="KW-0698">rRNA processing</keyword>
<feature type="region of interest" description="Disordered" evidence="6">
    <location>
        <begin position="685"/>
        <end position="710"/>
    </location>
</feature>
<evidence type="ECO:0000256" key="4">
    <source>
        <dbReference type="ARBA" id="ARBA00023186"/>
    </source>
</evidence>
<proteinExistence type="inferred from homology"/>
<dbReference type="OrthoDB" id="364858at2759"/>
<keyword evidence="5" id="KW-0862">Zinc</keyword>
<dbReference type="EMBL" id="CP056067">
    <property type="protein sequence ID" value="UKJ89921.2"/>
    <property type="molecule type" value="Genomic_DNA"/>
</dbReference>
<dbReference type="InterPro" id="IPR002676">
    <property type="entry name" value="RimM_N"/>
</dbReference>
<dbReference type="NCBIfam" id="TIGR02273">
    <property type="entry name" value="16S_RimM"/>
    <property type="match status" value="1"/>
</dbReference>
<keyword evidence="2" id="KW-0690">Ribosome biogenesis</keyword>
<dbReference type="PROSITE" id="PS50157">
    <property type="entry name" value="ZINC_FINGER_C2H2_2"/>
    <property type="match status" value="1"/>
</dbReference>
<dbReference type="HAMAP" id="MF_00014">
    <property type="entry name" value="Ribosome_mat_RimM"/>
    <property type="match status" value="1"/>
</dbReference>
<dbReference type="GO" id="GO:0006364">
    <property type="term" value="P:rRNA processing"/>
    <property type="evidence" value="ECO:0007669"/>
    <property type="project" value="UniProtKB-KW"/>
</dbReference>